<sequence>MLPSSSTSSTPSKKSDAPPRPGTPSVTQPPTGDLAEQSDVPCYTCRRRHVKCDRMLPTCAKCAKKGVPCLGYQKPLRWAEGVAVRGKLKGKSRPVVDSTVVTIVQNTMELQTDSAVKEAAHSSFPNPKDTGTENLGNDGLLQELMAYHNSTICAENVSLRESRFIDRAIAPLSNDTMQKLPRAIVHGVLANAAVHMASRQPADRRLERLALEAKVHGFQSFNALIQSPQNQQPDVIIAAGILVFAMDLVEHGMSRWMIHCLGTLQVISSFGGIENLFNYYPHLQLPLIHMAHFETLWIMLSHIPITKPKQSSRRALEMLCTASRASRKFYNPCPEPLTLAIWDIGACATRLLGKGQRIKPTDLHKREQILQDVLAFRHEEAARDVQEKYYSGDSITDARLRHGNSISLVWKGAITILVLRYLYFGRHELAPTSQLAGSSIDTQSTGSSSSRGKGPLDFQSIEEYPFNEYLEETESPESLHDHLSAGMYLHDALSRSPSPMPSPVPSSTMAPTNFWQLRYQIHDEAFASLADSLFFIHDDLDPACIRHIILPLLILALVSRRDSNERELCLSYFRKYREHMAANYPPNTASSPQGGEQMTLDIPWERLDAYSAEMQRVRRGTLTEEGSGLSRGAPEWNWWDALNHLRLNFIFMLLDVTPDVSRLLLPIAASIITIFAKSMDVSTWTELNSTAGPLASGTSIFERGSEFWAFNLISSVVNEEIFSAWLNTPAATTSA</sequence>
<gene>
    <name evidence="4" type="ORF">K491DRAFT_681981</name>
</gene>
<evidence type="ECO:0000256" key="2">
    <source>
        <dbReference type="SAM" id="MobiDB-lite"/>
    </source>
</evidence>
<organism evidence="4 5">
    <name type="scientific">Lophiostoma macrostomum CBS 122681</name>
    <dbReference type="NCBI Taxonomy" id="1314788"/>
    <lineage>
        <taxon>Eukaryota</taxon>
        <taxon>Fungi</taxon>
        <taxon>Dikarya</taxon>
        <taxon>Ascomycota</taxon>
        <taxon>Pezizomycotina</taxon>
        <taxon>Dothideomycetes</taxon>
        <taxon>Pleosporomycetidae</taxon>
        <taxon>Pleosporales</taxon>
        <taxon>Lophiostomataceae</taxon>
        <taxon>Lophiostoma</taxon>
    </lineage>
</organism>
<dbReference type="GO" id="GO:0000981">
    <property type="term" value="F:DNA-binding transcription factor activity, RNA polymerase II-specific"/>
    <property type="evidence" value="ECO:0007669"/>
    <property type="project" value="InterPro"/>
</dbReference>
<dbReference type="PANTHER" id="PTHR38111">
    <property type="entry name" value="ZN(2)-C6 FUNGAL-TYPE DOMAIN-CONTAINING PROTEIN-RELATED"/>
    <property type="match status" value="1"/>
</dbReference>
<dbReference type="PROSITE" id="PS50048">
    <property type="entry name" value="ZN2_CY6_FUNGAL_2"/>
    <property type="match status" value="1"/>
</dbReference>
<dbReference type="SMART" id="SM00066">
    <property type="entry name" value="GAL4"/>
    <property type="match status" value="1"/>
</dbReference>
<dbReference type="AlphaFoldDB" id="A0A6A6SVA8"/>
<reference evidence="4" key="1">
    <citation type="journal article" date="2020" name="Stud. Mycol.">
        <title>101 Dothideomycetes genomes: a test case for predicting lifestyles and emergence of pathogens.</title>
        <authorList>
            <person name="Haridas S."/>
            <person name="Albert R."/>
            <person name="Binder M."/>
            <person name="Bloem J."/>
            <person name="Labutti K."/>
            <person name="Salamov A."/>
            <person name="Andreopoulos B."/>
            <person name="Baker S."/>
            <person name="Barry K."/>
            <person name="Bills G."/>
            <person name="Bluhm B."/>
            <person name="Cannon C."/>
            <person name="Castanera R."/>
            <person name="Culley D."/>
            <person name="Daum C."/>
            <person name="Ezra D."/>
            <person name="Gonzalez J."/>
            <person name="Henrissat B."/>
            <person name="Kuo A."/>
            <person name="Liang C."/>
            <person name="Lipzen A."/>
            <person name="Lutzoni F."/>
            <person name="Magnuson J."/>
            <person name="Mondo S."/>
            <person name="Nolan M."/>
            <person name="Ohm R."/>
            <person name="Pangilinan J."/>
            <person name="Park H.-J."/>
            <person name="Ramirez L."/>
            <person name="Alfaro M."/>
            <person name="Sun H."/>
            <person name="Tritt A."/>
            <person name="Yoshinaga Y."/>
            <person name="Zwiers L.-H."/>
            <person name="Turgeon B."/>
            <person name="Goodwin S."/>
            <person name="Spatafora J."/>
            <person name="Crous P."/>
            <person name="Grigoriev I."/>
        </authorList>
    </citation>
    <scope>NUCLEOTIDE SEQUENCE</scope>
    <source>
        <strain evidence="4">CBS 122681</strain>
    </source>
</reference>
<dbReference type="InterPro" id="IPR053178">
    <property type="entry name" value="Osmoadaptation_assoc"/>
</dbReference>
<evidence type="ECO:0000256" key="1">
    <source>
        <dbReference type="ARBA" id="ARBA00023242"/>
    </source>
</evidence>
<evidence type="ECO:0000313" key="5">
    <source>
        <dbReference type="Proteomes" id="UP000799324"/>
    </source>
</evidence>
<feature type="compositionally biased region" description="Low complexity" evidence="2">
    <location>
        <begin position="437"/>
        <end position="453"/>
    </location>
</feature>
<evidence type="ECO:0000313" key="4">
    <source>
        <dbReference type="EMBL" id="KAF2651666.1"/>
    </source>
</evidence>
<dbReference type="GO" id="GO:0008270">
    <property type="term" value="F:zinc ion binding"/>
    <property type="evidence" value="ECO:0007669"/>
    <property type="project" value="InterPro"/>
</dbReference>
<dbReference type="OrthoDB" id="5386330at2759"/>
<evidence type="ECO:0000259" key="3">
    <source>
        <dbReference type="PROSITE" id="PS50048"/>
    </source>
</evidence>
<dbReference type="Pfam" id="PF00172">
    <property type="entry name" value="Zn_clus"/>
    <property type="match status" value="1"/>
</dbReference>
<dbReference type="InterPro" id="IPR036864">
    <property type="entry name" value="Zn2-C6_fun-type_DNA-bd_sf"/>
</dbReference>
<accession>A0A6A6SVA8</accession>
<feature type="compositionally biased region" description="Low complexity" evidence="2">
    <location>
        <begin position="1"/>
        <end position="12"/>
    </location>
</feature>
<proteinExistence type="predicted"/>
<protein>
    <recommendedName>
        <fullName evidence="3">Zn(2)-C6 fungal-type domain-containing protein</fullName>
    </recommendedName>
</protein>
<dbReference type="SUPFAM" id="SSF57701">
    <property type="entry name" value="Zn2/Cys6 DNA-binding domain"/>
    <property type="match status" value="1"/>
</dbReference>
<feature type="region of interest" description="Disordered" evidence="2">
    <location>
        <begin position="1"/>
        <end position="38"/>
    </location>
</feature>
<feature type="region of interest" description="Disordered" evidence="2">
    <location>
        <begin position="435"/>
        <end position="456"/>
    </location>
</feature>
<dbReference type="Pfam" id="PF11951">
    <property type="entry name" value="Fungal_trans_2"/>
    <property type="match status" value="1"/>
</dbReference>
<feature type="domain" description="Zn(2)-C6 fungal-type" evidence="3">
    <location>
        <begin position="41"/>
        <end position="69"/>
    </location>
</feature>
<dbReference type="PANTHER" id="PTHR38111:SF9">
    <property type="entry name" value="ZN(2)-C6 FUNGAL-TYPE DOMAIN-CONTAINING PROTEIN"/>
    <property type="match status" value="1"/>
</dbReference>
<dbReference type="InterPro" id="IPR021858">
    <property type="entry name" value="Fun_TF"/>
</dbReference>
<dbReference type="InterPro" id="IPR001138">
    <property type="entry name" value="Zn2Cys6_DnaBD"/>
</dbReference>
<dbReference type="CDD" id="cd00067">
    <property type="entry name" value="GAL4"/>
    <property type="match status" value="1"/>
</dbReference>
<name>A0A6A6SVA8_9PLEO</name>
<dbReference type="Gene3D" id="4.10.240.10">
    <property type="entry name" value="Zn(2)-C6 fungal-type DNA-binding domain"/>
    <property type="match status" value="1"/>
</dbReference>
<keyword evidence="1" id="KW-0539">Nucleus</keyword>
<keyword evidence="5" id="KW-1185">Reference proteome</keyword>
<dbReference type="EMBL" id="MU004420">
    <property type="protein sequence ID" value="KAF2651666.1"/>
    <property type="molecule type" value="Genomic_DNA"/>
</dbReference>
<dbReference type="Proteomes" id="UP000799324">
    <property type="component" value="Unassembled WGS sequence"/>
</dbReference>